<dbReference type="Pfam" id="PF01820">
    <property type="entry name" value="Dala_Dala_lig_N"/>
    <property type="match status" value="1"/>
</dbReference>
<proteinExistence type="predicted"/>
<evidence type="ECO:0008006" key="6">
    <source>
        <dbReference type="Google" id="ProtNLM"/>
    </source>
</evidence>
<protein>
    <recommendedName>
        <fullName evidence="6">ATP-grasp domain-containing protein</fullName>
    </recommendedName>
</protein>
<dbReference type="Gene3D" id="3.40.50.20">
    <property type="match status" value="1"/>
</dbReference>
<feature type="domain" description="D-alanine--D-alanine ligase N-terminal" evidence="3">
    <location>
        <begin position="41"/>
        <end position="77"/>
    </location>
</feature>
<evidence type="ECO:0000256" key="1">
    <source>
        <dbReference type="ARBA" id="ARBA00004496"/>
    </source>
</evidence>
<dbReference type="InterPro" id="IPR016185">
    <property type="entry name" value="PreATP-grasp_dom_sf"/>
</dbReference>
<dbReference type="PANTHER" id="PTHR23132:SF23">
    <property type="entry name" value="D-ALANINE--D-ALANINE LIGASE B"/>
    <property type="match status" value="1"/>
</dbReference>
<reference evidence="5" key="1">
    <citation type="submission" date="2018-05" db="EMBL/GenBank/DDBJ databases">
        <authorList>
            <person name="Lanie J.A."/>
            <person name="Ng W.-L."/>
            <person name="Kazmierczak K.M."/>
            <person name="Andrzejewski T.M."/>
            <person name="Davidsen T.M."/>
            <person name="Wayne K.J."/>
            <person name="Tettelin H."/>
            <person name="Glass J.I."/>
            <person name="Rusch D."/>
            <person name="Podicherti R."/>
            <person name="Tsui H.-C.T."/>
            <person name="Winkler M.E."/>
        </authorList>
    </citation>
    <scope>NUCLEOTIDE SEQUENCE</scope>
</reference>
<sequence length="240" mass="24794">MLGGPSGEREVSLQSGAAVADALRGLGHRVSEIDPVDKEFRLPQNTDIVFLALHGTYGEDGTVQAKLDALGVPYTGCGEAVSRLAFDKVAAKQACAGRGITTANDCVVDDPGAGLPGGLELPLVLKPVCQGSSIGLEFVESAAAWPSGLAKSLEGGGRVLVEERIEGREVTVGIVGGQPLPVIEITPKRGAYDYANKYTAGATEYTCPAAFDTEATRRIQCAGEQALFAVGGGNCARVDF</sequence>
<dbReference type="PROSITE" id="PS00843">
    <property type="entry name" value="DALA_DALA_LIGASE_1"/>
    <property type="match status" value="1"/>
</dbReference>
<dbReference type="AlphaFoldDB" id="A0A382ZGQ0"/>
<dbReference type="InterPro" id="IPR011127">
    <property type="entry name" value="Dala_Dala_lig_N"/>
</dbReference>
<accession>A0A382ZGQ0</accession>
<comment type="subcellular location">
    <subcellularLocation>
        <location evidence="1">Cytoplasm</location>
    </subcellularLocation>
</comment>
<evidence type="ECO:0000256" key="2">
    <source>
        <dbReference type="ARBA" id="ARBA00022490"/>
    </source>
</evidence>
<dbReference type="Gene3D" id="3.30.470.20">
    <property type="entry name" value="ATP-grasp fold, B domain"/>
    <property type="match status" value="1"/>
</dbReference>
<evidence type="ECO:0000313" key="5">
    <source>
        <dbReference type="EMBL" id="SVD93878.1"/>
    </source>
</evidence>
<evidence type="ECO:0000259" key="3">
    <source>
        <dbReference type="Pfam" id="PF01820"/>
    </source>
</evidence>
<dbReference type="GO" id="GO:0005737">
    <property type="term" value="C:cytoplasm"/>
    <property type="evidence" value="ECO:0007669"/>
    <property type="project" value="UniProtKB-SubCell"/>
</dbReference>
<keyword evidence="2" id="KW-0963">Cytoplasm</keyword>
<dbReference type="Pfam" id="PF07478">
    <property type="entry name" value="Dala_Dala_lig_C"/>
    <property type="match status" value="1"/>
</dbReference>
<feature type="non-terminal residue" evidence="5">
    <location>
        <position position="240"/>
    </location>
</feature>
<dbReference type="InterPro" id="IPR000291">
    <property type="entry name" value="D-Ala_lig_Van_CS"/>
</dbReference>
<dbReference type="SUPFAM" id="SSF56059">
    <property type="entry name" value="Glutathione synthetase ATP-binding domain-like"/>
    <property type="match status" value="1"/>
</dbReference>
<dbReference type="SUPFAM" id="SSF52440">
    <property type="entry name" value="PreATP-grasp domain"/>
    <property type="match status" value="1"/>
</dbReference>
<name>A0A382ZGQ0_9ZZZZ</name>
<feature type="domain" description="D-alanine--D-alanine ligase C-terminal" evidence="4">
    <location>
        <begin position="119"/>
        <end position="240"/>
    </location>
</feature>
<evidence type="ECO:0000259" key="4">
    <source>
        <dbReference type="Pfam" id="PF07478"/>
    </source>
</evidence>
<dbReference type="GO" id="GO:0008716">
    <property type="term" value="F:D-alanine-D-alanine ligase activity"/>
    <property type="evidence" value="ECO:0007669"/>
    <property type="project" value="InterPro"/>
</dbReference>
<dbReference type="InterPro" id="IPR011095">
    <property type="entry name" value="Dala_Dala_lig_C"/>
</dbReference>
<dbReference type="EMBL" id="UINC01183228">
    <property type="protein sequence ID" value="SVD93878.1"/>
    <property type="molecule type" value="Genomic_DNA"/>
</dbReference>
<organism evidence="5">
    <name type="scientific">marine metagenome</name>
    <dbReference type="NCBI Taxonomy" id="408172"/>
    <lineage>
        <taxon>unclassified sequences</taxon>
        <taxon>metagenomes</taxon>
        <taxon>ecological metagenomes</taxon>
    </lineage>
</organism>
<gene>
    <name evidence="5" type="ORF">METZ01_LOCUS446732</name>
</gene>
<dbReference type="PANTHER" id="PTHR23132">
    <property type="entry name" value="D-ALANINE--D-ALANINE LIGASE"/>
    <property type="match status" value="1"/>
</dbReference>